<dbReference type="RefSeq" id="WP_034425223.1">
    <property type="nucleotide sequence ID" value="NZ_CP045798.1"/>
</dbReference>
<organism evidence="1 2">
    <name type="scientific">Thermanaerosceptrum fracticalcis</name>
    <dbReference type="NCBI Taxonomy" id="1712410"/>
    <lineage>
        <taxon>Bacteria</taxon>
        <taxon>Bacillati</taxon>
        <taxon>Bacillota</taxon>
        <taxon>Clostridia</taxon>
        <taxon>Eubacteriales</taxon>
        <taxon>Peptococcaceae</taxon>
        <taxon>Thermanaerosceptrum</taxon>
    </lineage>
</organism>
<reference evidence="1 2" key="1">
    <citation type="journal article" date="2019" name="Front. Microbiol.">
        <title>Thermoanaerosceptrum fracticalcis gen. nov. sp. nov., a Novel Fumarate-Fermenting Microorganism From a Deep Fractured Carbonate Aquifer of the US Great Basin.</title>
        <authorList>
            <person name="Hamilton-Brehm S.D."/>
            <person name="Stewart L.E."/>
            <person name="Zavarin M."/>
            <person name="Caldwell M."/>
            <person name="Lawson P.A."/>
            <person name="Onstott T.C."/>
            <person name="Grzymski J."/>
            <person name="Neveux I."/>
            <person name="Lollar B.S."/>
            <person name="Russell C.E."/>
            <person name="Moser D.P."/>
        </authorList>
    </citation>
    <scope>NUCLEOTIDE SEQUENCE [LARGE SCALE GENOMIC DNA]</scope>
    <source>
        <strain evidence="1 2">DRI-13</strain>
    </source>
</reference>
<dbReference type="AlphaFoldDB" id="A0A7G6E4T5"/>
<proteinExistence type="predicted"/>
<dbReference type="KEGG" id="tfr:BR63_12695"/>
<name>A0A7G6E4T5_THEFR</name>
<dbReference type="OrthoDB" id="2620164at2"/>
<keyword evidence="2" id="KW-1185">Reference proteome</keyword>
<accession>A0A7G6E4T5</accession>
<protein>
    <submittedName>
        <fullName evidence="1">Uncharacterized protein</fullName>
    </submittedName>
</protein>
<gene>
    <name evidence="1" type="ORF">BR63_12695</name>
</gene>
<evidence type="ECO:0000313" key="2">
    <source>
        <dbReference type="Proteomes" id="UP000515847"/>
    </source>
</evidence>
<dbReference type="Proteomes" id="UP000515847">
    <property type="component" value="Chromosome"/>
</dbReference>
<dbReference type="EMBL" id="CP045798">
    <property type="protein sequence ID" value="QNB47089.1"/>
    <property type="molecule type" value="Genomic_DNA"/>
</dbReference>
<evidence type="ECO:0000313" key="1">
    <source>
        <dbReference type="EMBL" id="QNB47089.1"/>
    </source>
</evidence>
<sequence length="123" mass="14261">MLNCLWRKLTHILAKPQFSPPMEEKMDKLIEKLTALEKSQEDLYRLLAQKSWVIEKIIIEKMHNDKLEFRLDTIDVKELSGMLNIGVNHGGNLIKHTPDKTINDPGITPVKFSYKKNIQAPPR</sequence>